<proteinExistence type="predicted"/>
<evidence type="ECO:0000313" key="1">
    <source>
        <dbReference type="EMBL" id="CAH1957062.1"/>
    </source>
</evidence>
<reference evidence="1" key="1">
    <citation type="submission" date="2022-03" db="EMBL/GenBank/DDBJ databases">
        <authorList>
            <person name="Sayadi A."/>
        </authorList>
    </citation>
    <scope>NUCLEOTIDE SEQUENCE</scope>
</reference>
<accession>A0A9P0JNU0</accession>
<evidence type="ECO:0000313" key="2">
    <source>
        <dbReference type="Proteomes" id="UP001152888"/>
    </source>
</evidence>
<dbReference type="AlphaFoldDB" id="A0A9P0JNU0"/>
<comment type="caution">
    <text evidence="1">The sequence shown here is derived from an EMBL/GenBank/DDBJ whole genome shotgun (WGS) entry which is preliminary data.</text>
</comment>
<keyword evidence="2" id="KW-1185">Reference proteome</keyword>
<organism evidence="1 2">
    <name type="scientific">Acanthoscelides obtectus</name>
    <name type="common">Bean weevil</name>
    <name type="synonym">Bruchus obtectus</name>
    <dbReference type="NCBI Taxonomy" id="200917"/>
    <lineage>
        <taxon>Eukaryota</taxon>
        <taxon>Metazoa</taxon>
        <taxon>Ecdysozoa</taxon>
        <taxon>Arthropoda</taxon>
        <taxon>Hexapoda</taxon>
        <taxon>Insecta</taxon>
        <taxon>Pterygota</taxon>
        <taxon>Neoptera</taxon>
        <taxon>Endopterygota</taxon>
        <taxon>Coleoptera</taxon>
        <taxon>Polyphaga</taxon>
        <taxon>Cucujiformia</taxon>
        <taxon>Chrysomeloidea</taxon>
        <taxon>Chrysomelidae</taxon>
        <taxon>Bruchinae</taxon>
        <taxon>Bruchini</taxon>
        <taxon>Acanthoscelides</taxon>
    </lineage>
</organism>
<gene>
    <name evidence="1" type="ORF">ACAOBT_LOCUS1870</name>
</gene>
<dbReference type="Proteomes" id="UP001152888">
    <property type="component" value="Unassembled WGS sequence"/>
</dbReference>
<dbReference type="EMBL" id="CAKOFQ010006668">
    <property type="protein sequence ID" value="CAH1957062.1"/>
    <property type="molecule type" value="Genomic_DNA"/>
</dbReference>
<sequence>MKIDGELATMRQITDVCVRPGLQMGDVQGVTDGLDVCAQHRVRWTEYGVNTAPN</sequence>
<name>A0A9P0JNU0_ACAOB</name>
<protein>
    <submittedName>
        <fullName evidence="1">Uncharacterized protein</fullName>
    </submittedName>
</protein>
<dbReference type="OrthoDB" id="10342722at2759"/>